<feature type="non-terminal residue" evidence="7">
    <location>
        <position position="1"/>
    </location>
</feature>
<keyword evidence="3" id="KW-0997">Cell inner membrane</keyword>
<evidence type="ECO:0000256" key="6">
    <source>
        <dbReference type="ARBA" id="ARBA00023315"/>
    </source>
</evidence>
<dbReference type="AlphaFoldDB" id="A0A636LNB7"/>
<protein>
    <submittedName>
        <fullName evidence="7">Lauroyl-Kdo(2)-lipid IV(A) myristoyltransferase</fullName>
    </submittedName>
</protein>
<organism evidence="7">
    <name type="scientific">Salmonella enterica subsp. enterica serovar Brancaster</name>
    <dbReference type="NCBI Taxonomy" id="2511819"/>
    <lineage>
        <taxon>Bacteria</taxon>
        <taxon>Pseudomonadati</taxon>
        <taxon>Pseudomonadota</taxon>
        <taxon>Gammaproteobacteria</taxon>
        <taxon>Enterobacterales</taxon>
        <taxon>Enterobacteriaceae</taxon>
        <taxon>Salmonella</taxon>
    </lineage>
</organism>
<keyword evidence="4 7" id="KW-0808">Transferase</keyword>
<reference evidence="7" key="1">
    <citation type="submission" date="2018-07" db="EMBL/GenBank/DDBJ databases">
        <authorList>
            <person name="Ashton P.M."/>
            <person name="Dallman T."/>
            <person name="Nair S."/>
            <person name="De Pinna E."/>
            <person name="Peters T."/>
            <person name="Grant K."/>
        </authorList>
    </citation>
    <scope>NUCLEOTIDE SEQUENCE</scope>
    <source>
        <strain evidence="7">348754</strain>
    </source>
</reference>
<gene>
    <name evidence="7" type="ORF">CC874_23445</name>
</gene>
<dbReference type="GO" id="GO:0005886">
    <property type="term" value="C:plasma membrane"/>
    <property type="evidence" value="ECO:0007669"/>
    <property type="project" value="UniProtKB-SubCell"/>
</dbReference>
<dbReference type="EMBL" id="AAMJTU010000173">
    <property type="protein sequence ID" value="EDI0830696.1"/>
    <property type="molecule type" value="Genomic_DNA"/>
</dbReference>
<dbReference type="GO" id="GO:0016746">
    <property type="term" value="F:acyltransferase activity"/>
    <property type="evidence" value="ECO:0007669"/>
    <property type="project" value="UniProtKB-KW"/>
</dbReference>
<dbReference type="InterPro" id="IPR004960">
    <property type="entry name" value="LipA_acyltrans"/>
</dbReference>
<dbReference type="GO" id="GO:0009247">
    <property type="term" value="P:glycolipid biosynthetic process"/>
    <property type="evidence" value="ECO:0007669"/>
    <property type="project" value="UniProtKB-ARBA"/>
</dbReference>
<evidence type="ECO:0000256" key="5">
    <source>
        <dbReference type="ARBA" id="ARBA00023136"/>
    </source>
</evidence>
<evidence type="ECO:0000256" key="3">
    <source>
        <dbReference type="ARBA" id="ARBA00022519"/>
    </source>
</evidence>
<accession>A0A636LNB7</accession>
<comment type="subcellular location">
    <subcellularLocation>
        <location evidence="1">Cell inner membrane</location>
    </subcellularLocation>
</comment>
<dbReference type="CDD" id="cd07984">
    <property type="entry name" value="LPLAT_LABLAT-like"/>
    <property type="match status" value="1"/>
</dbReference>
<name>A0A636LNB7_SALET</name>
<evidence type="ECO:0000256" key="4">
    <source>
        <dbReference type="ARBA" id="ARBA00022679"/>
    </source>
</evidence>
<dbReference type="PANTHER" id="PTHR30606">
    <property type="entry name" value="LIPID A BIOSYNTHESIS LAUROYL ACYLTRANSFERASE"/>
    <property type="match status" value="1"/>
</dbReference>
<comment type="caution">
    <text evidence="7">The sequence shown here is derived from an EMBL/GenBank/DDBJ whole genome shotgun (WGS) entry which is preliminary data.</text>
</comment>
<keyword evidence="6" id="KW-0012">Acyltransferase</keyword>
<evidence type="ECO:0000256" key="2">
    <source>
        <dbReference type="ARBA" id="ARBA00022475"/>
    </source>
</evidence>
<proteinExistence type="predicted"/>
<dbReference type="PANTHER" id="PTHR30606:SF4">
    <property type="entry name" value="LIPID A BIOSYNTHESIS MYRISTOYLTRANSFERASE"/>
    <property type="match status" value="1"/>
</dbReference>
<keyword evidence="2" id="KW-1003">Cell membrane</keyword>
<dbReference type="NCBIfam" id="NF006507">
    <property type="entry name" value="PRK08943.1"/>
    <property type="match status" value="1"/>
</dbReference>
<dbReference type="Pfam" id="PF03279">
    <property type="entry name" value="Lip_A_acyltrans"/>
    <property type="match status" value="1"/>
</dbReference>
<evidence type="ECO:0000313" key="7">
    <source>
        <dbReference type="EMBL" id="EDI0830696.1"/>
    </source>
</evidence>
<evidence type="ECO:0000256" key="1">
    <source>
        <dbReference type="ARBA" id="ARBA00004533"/>
    </source>
</evidence>
<sequence>EEMRRNDEKVIFLVPHGWGVDIPAMLMASQGQKMAAMFHNQGNPVFDYIWNTVRRRFGGRLHARNDGIKPFIQSVRQGYWGYYLPDQDHGPEHSEFVDFFATYKATLPAIGRLMKVCRARVIPLFPVYNGKTHRLSIQIRPPMDDLLTADDHTIARRMNEEVEIFVGPHPEQYTWILKLLKTRKPGEIQPYKRKDLYPIK</sequence>
<keyword evidence="5" id="KW-0472">Membrane</keyword>